<dbReference type="GO" id="GO:0051536">
    <property type="term" value="F:iron-sulfur cluster binding"/>
    <property type="evidence" value="ECO:0007669"/>
    <property type="project" value="UniProtKB-KW"/>
</dbReference>
<keyword evidence="2" id="KW-0479">Metal-binding</keyword>
<feature type="non-terminal residue" evidence="3">
    <location>
        <position position="1"/>
    </location>
</feature>
<dbReference type="InterPro" id="IPR050612">
    <property type="entry name" value="Prok_Mopterin_Oxidored"/>
</dbReference>
<keyword evidence="2" id="KW-0411">Iron-sulfur</keyword>
<keyword evidence="1" id="KW-0408">Iron</keyword>
<feature type="non-terminal residue" evidence="3">
    <location>
        <position position="77"/>
    </location>
</feature>
<accession>A0AAW8AR97</accession>
<gene>
    <name evidence="3" type="ORF">Q6294_34205</name>
</gene>
<dbReference type="PANTHER" id="PTHR43742">
    <property type="entry name" value="TRIMETHYLAMINE-N-OXIDE REDUCTASE"/>
    <property type="match status" value="1"/>
</dbReference>
<sequence length="77" mass="8330">APRTPEWAAEITGVPAEDIRKLAYEMATEQPVGIRMGVALERHYGGGQTIRAVTCIPALTGAWRHVGGGVTQFPVWE</sequence>
<reference evidence="3" key="1">
    <citation type="submission" date="2023-07" db="EMBL/GenBank/DDBJ databases">
        <authorList>
            <person name="Peng Z."/>
        </authorList>
    </citation>
    <scope>NUCLEOTIDE SEQUENCE</scope>
    <source>
        <strain evidence="3">KP219</strain>
    </source>
</reference>
<dbReference type="AlphaFoldDB" id="A0AAW8AR97"/>
<dbReference type="SUPFAM" id="SSF53706">
    <property type="entry name" value="Formate dehydrogenase/DMSO reductase, domains 1-3"/>
    <property type="match status" value="1"/>
</dbReference>
<proteinExistence type="predicted"/>
<evidence type="ECO:0000256" key="2">
    <source>
        <dbReference type="ARBA" id="ARBA00023014"/>
    </source>
</evidence>
<organism evidence="3 4">
    <name type="scientific">Klebsiella pneumoniae</name>
    <dbReference type="NCBI Taxonomy" id="573"/>
    <lineage>
        <taxon>Bacteria</taxon>
        <taxon>Pseudomonadati</taxon>
        <taxon>Pseudomonadota</taxon>
        <taxon>Gammaproteobacteria</taxon>
        <taxon>Enterobacterales</taxon>
        <taxon>Enterobacteriaceae</taxon>
        <taxon>Klebsiella/Raoultella group</taxon>
        <taxon>Klebsiella</taxon>
        <taxon>Klebsiella pneumoniae complex</taxon>
    </lineage>
</organism>
<comment type="caution">
    <text evidence="3">The sequence shown here is derived from an EMBL/GenBank/DDBJ whole genome shotgun (WGS) entry which is preliminary data.</text>
</comment>
<dbReference type="Proteomes" id="UP001244490">
    <property type="component" value="Unassembled WGS sequence"/>
</dbReference>
<dbReference type="EMBL" id="JAUUIA010001512">
    <property type="protein sequence ID" value="MDP0971987.1"/>
    <property type="molecule type" value="Genomic_DNA"/>
</dbReference>
<name>A0AAW8AR97_KLEPN</name>
<evidence type="ECO:0000313" key="3">
    <source>
        <dbReference type="EMBL" id="MDP0971987.1"/>
    </source>
</evidence>
<evidence type="ECO:0000256" key="1">
    <source>
        <dbReference type="ARBA" id="ARBA00023004"/>
    </source>
</evidence>
<protein>
    <submittedName>
        <fullName evidence="3">Molybdopterin-dependent oxidoreductase</fullName>
    </submittedName>
</protein>
<dbReference type="Gene3D" id="3.40.228.10">
    <property type="entry name" value="Dimethylsulfoxide Reductase, domain 2"/>
    <property type="match status" value="1"/>
</dbReference>
<evidence type="ECO:0000313" key="4">
    <source>
        <dbReference type="Proteomes" id="UP001244490"/>
    </source>
</evidence>
<dbReference type="PANTHER" id="PTHR43742:SF6">
    <property type="entry name" value="OXIDOREDUCTASE YYAE-RELATED"/>
    <property type="match status" value="1"/>
</dbReference>